<dbReference type="RefSeq" id="WP_090776623.1">
    <property type="nucleotide sequence ID" value="NZ_FMYM01000013.1"/>
</dbReference>
<keyword evidence="9" id="KW-1185">Reference proteome</keyword>
<dbReference type="GO" id="GO:0046654">
    <property type="term" value="P:tetrahydrofolate biosynthetic process"/>
    <property type="evidence" value="ECO:0007669"/>
    <property type="project" value="UniProtKB-UniRule"/>
</dbReference>
<dbReference type="Proteomes" id="UP000242662">
    <property type="component" value="Unassembled WGS sequence"/>
</dbReference>
<keyword evidence="4 6" id="KW-0289">Folate biosynthesis</keyword>
<dbReference type="PANTHER" id="PTHR42844:SF1">
    <property type="entry name" value="DIHYDRONEOPTERIN ALDOLASE 1-RELATED"/>
    <property type="match status" value="1"/>
</dbReference>
<comment type="pathway">
    <text evidence="2 6">Cofactor biosynthesis; tetrahydrofolate biosynthesis; 2-amino-4-hydroxy-6-hydroxymethyl-7,8-dihydropteridine diphosphate from 7,8-dihydroneopterin triphosphate: step 3/4.</text>
</comment>
<dbReference type="CDD" id="cd00534">
    <property type="entry name" value="DHNA_DHNTPE"/>
    <property type="match status" value="1"/>
</dbReference>
<evidence type="ECO:0000313" key="9">
    <source>
        <dbReference type="Proteomes" id="UP000242662"/>
    </source>
</evidence>
<dbReference type="EC" id="4.1.2.25" evidence="6"/>
<dbReference type="SMART" id="SM00905">
    <property type="entry name" value="FolB"/>
    <property type="match status" value="1"/>
</dbReference>
<dbReference type="NCBIfam" id="TIGR00525">
    <property type="entry name" value="folB"/>
    <property type="match status" value="1"/>
</dbReference>
<organism evidence="8 9">
    <name type="scientific">Shouchella lonarensis</name>
    <dbReference type="NCBI Taxonomy" id="1464122"/>
    <lineage>
        <taxon>Bacteria</taxon>
        <taxon>Bacillati</taxon>
        <taxon>Bacillota</taxon>
        <taxon>Bacilli</taxon>
        <taxon>Bacillales</taxon>
        <taxon>Bacillaceae</taxon>
        <taxon>Shouchella</taxon>
    </lineage>
</organism>
<dbReference type="InterPro" id="IPR006156">
    <property type="entry name" value="Dihydroneopterin_aldolase"/>
</dbReference>
<dbReference type="FunFam" id="3.30.1130.10:FF:000003">
    <property type="entry name" value="7,8-dihydroneopterin aldolase"/>
    <property type="match status" value="1"/>
</dbReference>
<evidence type="ECO:0000256" key="5">
    <source>
        <dbReference type="ARBA" id="ARBA00023239"/>
    </source>
</evidence>
<evidence type="ECO:0000256" key="2">
    <source>
        <dbReference type="ARBA" id="ARBA00005013"/>
    </source>
</evidence>
<dbReference type="GO" id="GO:0004150">
    <property type="term" value="F:dihydroneopterin aldolase activity"/>
    <property type="evidence" value="ECO:0007669"/>
    <property type="project" value="UniProtKB-UniRule"/>
</dbReference>
<dbReference type="GO" id="GO:0046656">
    <property type="term" value="P:folic acid biosynthetic process"/>
    <property type="evidence" value="ECO:0007669"/>
    <property type="project" value="UniProtKB-UniRule"/>
</dbReference>
<dbReference type="AlphaFoldDB" id="A0A1G6NWA2"/>
<dbReference type="STRING" id="1464122.SAMN05421737_11376"/>
<protein>
    <recommendedName>
        <fullName evidence="6">7,8-dihydroneopterin aldolase</fullName>
        <ecNumber evidence="6">4.1.2.25</ecNumber>
    </recommendedName>
</protein>
<evidence type="ECO:0000259" key="7">
    <source>
        <dbReference type="SMART" id="SM00905"/>
    </source>
</evidence>
<sequence length="122" mass="13876">MDKIHMKQLSFYGYHGVFPEERKLGQRFMVDVTLMLDLSAAALNDELTASIDYGDVYARIRDIVEGKPHQLVEALTNTIMEELFAAYERLQACTVVVTKPDPPIPGHYQSVAVEMTRQRDDT</sequence>
<evidence type="ECO:0000256" key="4">
    <source>
        <dbReference type="ARBA" id="ARBA00022909"/>
    </source>
</evidence>
<dbReference type="NCBIfam" id="TIGR00526">
    <property type="entry name" value="folB_dom"/>
    <property type="match status" value="1"/>
</dbReference>
<dbReference type="GO" id="GO:0005737">
    <property type="term" value="C:cytoplasm"/>
    <property type="evidence" value="ECO:0007669"/>
    <property type="project" value="TreeGrafter"/>
</dbReference>
<accession>A0A1G6NWA2</accession>
<reference evidence="9" key="1">
    <citation type="submission" date="2016-09" db="EMBL/GenBank/DDBJ databases">
        <authorList>
            <person name="Varghese N."/>
            <person name="Submissions S."/>
        </authorList>
    </citation>
    <scope>NUCLEOTIDE SEQUENCE [LARGE SCALE GENOMIC DNA]</scope>
    <source>
        <strain evidence="9">25nlg</strain>
    </source>
</reference>
<dbReference type="OrthoDB" id="9803748at2"/>
<proteinExistence type="inferred from homology"/>
<dbReference type="PANTHER" id="PTHR42844">
    <property type="entry name" value="DIHYDRONEOPTERIN ALDOLASE 1-RELATED"/>
    <property type="match status" value="1"/>
</dbReference>
<evidence type="ECO:0000256" key="1">
    <source>
        <dbReference type="ARBA" id="ARBA00001353"/>
    </source>
</evidence>
<evidence type="ECO:0000256" key="3">
    <source>
        <dbReference type="ARBA" id="ARBA00005708"/>
    </source>
</evidence>
<dbReference type="Gene3D" id="3.30.1130.10">
    <property type="match status" value="1"/>
</dbReference>
<name>A0A1G6NWA2_9BACI</name>
<comment type="catalytic activity">
    <reaction evidence="1 6">
        <text>7,8-dihydroneopterin = 6-hydroxymethyl-7,8-dihydropterin + glycolaldehyde</text>
        <dbReference type="Rhea" id="RHEA:10540"/>
        <dbReference type="ChEBI" id="CHEBI:17001"/>
        <dbReference type="ChEBI" id="CHEBI:17071"/>
        <dbReference type="ChEBI" id="CHEBI:44841"/>
        <dbReference type="EC" id="4.1.2.25"/>
    </reaction>
</comment>
<dbReference type="SUPFAM" id="SSF55620">
    <property type="entry name" value="Tetrahydrobiopterin biosynthesis enzymes-like"/>
    <property type="match status" value="1"/>
</dbReference>
<dbReference type="InterPro" id="IPR006157">
    <property type="entry name" value="FolB_dom"/>
</dbReference>
<gene>
    <name evidence="8" type="ORF">SAMN05421737_11376</name>
</gene>
<evidence type="ECO:0000256" key="6">
    <source>
        <dbReference type="RuleBase" id="RU362079"/>
    </source>
</evidence>
<dbReference type="EMBL" id="FMYM01000013">
    <property type="protein sequence ID" value="SDC71445.1"/>
    <property type="molecule type" value="Genomic_DNA"/>
</dbReference>
<dbReference type="UniPathway" id="UPA00077">
    <property type="reaction ID" value="UER00154"/>
</dbReference>
<feature type="domain" description="Dihydroneopterin aldolase/epimerase" evidence="7">
    <location>
        <begin position="4"/>
        <end position="117"/>
    </location>
</feature>
<dbReference type="InterPro" id="IPR043133">
    <property type="entry name" value="GTP-CH-I_C/QueF"/>
</dbReference>
<evidence type="ECO:0000313" key="8">
    <source>
        <dbReference type="EMBL" id="SDC71445.1"/>
    </source>
</evidence>
<comment type="function">
    <text evidence="6">Catalyzes the conversion of 7,8-dihydroneopterin to 6-hydroxymethyl-7,8-dihydropterin.</text>
</comment>
<keyword evidence="5 6" id="KW-0456">Lyase</keyword>
<dbReference type="Pfam" id="PF02152">
    <property type="entry name" value="FolB"/>
    <property type="match status" value="1"/>
</dbReference>
<comment type="similarity">
    <text evidence="3 6">Belongs to the DHNA family.</text>
</comment>